<reference evidence="1" key="1">
    <citation type="submission" date="2014-11" db="EMBL/GenBank/DDBJ databases">
        <authorList>
            <person name="Amaro Gonzalez C."/>
        </authorList>
    </citation>
    <scope>NUCLEOTIDE SEQUENCE</scope>
</reference>
<evidence type="ECO:0000313" key="1">
    <source>
        <dbReference type="EMBL" id="JAH50274.1"/>
    </source>
</evidence>
<organism evidence="1">
    <name type="scientific">Anguilla anguilla</name>
    <name type="common">European freshwater eel</name>
    <name type="synonym">Muraena anguilla</name>
    <dbReference type="NCBI Taxonomy" id="7936"/>
    <lineage>
        <taxon>Eukaryota</taxon>
        <taxon>Metazoa</taxon>
        <taxon>Chordata</taxon>
        <taxon>Craniata</taxon>
        <taxon>Vertebrata</taxon>
        <taxon>Euteleostomi</taxon>
        <taxon>Actinopterygii</taxon>
        <taxon>Neopterygii</taxon>
        <taxon>Teleostei</taxon>
        <taxon>Anguilliformes</taxon>
        <taxon>Anguillidae</taxon>
        <taxon>Anguilla</taxon>
    </lineage>
</organism>
<dbReference type="EMBL" id="GBXM01058303">
    <property type="protein sequence ID" value="JAH50274.1"/>
    <property type="molecule type" value="Transcribed_RNA"/>
</dbReference>
<protein>
    <submittedName>
        <fullName evidence="1">Uncharacterized protein</fullName>
    </submittedName>
</protein>
<accession>A0A0E9T9D1</accession>
<proteinExistence type="predicted"/>
<reference evidence="1" key="2">
    <citation type="journal article" date="2015" name="Fish Shellfish Immunol.">
        <title>Early steps in the European eel (Anguilla anguilla)-Vibrio vulnificus interaction in the gills: Role of the RtxA13 toxin.</title>
        <authorList>
            <person name="Callol A."/>
            <person name="Pajuelo D."/>
            <person name="Ebbesson L."/>
            <person name="Teles M."/>
            <person name="MacKenzie S."/>
            <person name="Amaro C."/>
        </authorList>
    </citation>
    <scope>NUCLEOTIDE SEQUENCE</scope>
</reference>
<sequence length="15" mass="1779">MEKPLMYFSSNSLCE</sequence>
<name>A0A0E9T9D1_ANGAN</name>